<feature type="domain" description="RRM" evidence="4">
    <location>
        <begin position="183"/>
        <end position="260"/>
    </location>
</feature>
<dbReference type="GO" id="GO:0005634">
    <property type="term" value="C:nucleus"/>
    <property type="evidence" value="ECO:0007669"/>
    <property type="project" value="TreeGrafter"/>
</dbReference>
<gene>
    <name evidence="5" type="ORF">SASPL_126337</name>
</gene>
<evidence type="ECO:0000256" key="2">
    <source>
        <dbReference type="PROSITE-ProRule" id="PRU00176"/>
    </source>
</evidence>
<sequence length="349" mass="37750">MEDLKKRKLDELGNSEVSPNSKDSTANSTIEELRALLDPLAKPQLVDILARALIYGSADIYKLRQRRVAMISLGISGQCGVDAWCVSTCRHTTLKAILVQPGGVLCGLTFAFIEHGEIEEGAVIYDKVTGKSRGYGFVTFKDMESAQTALKAPSKMIDGRMAVCNLASEGLSSNSITPDQAQRKLYVGGLSPETTSEMLLAFFSRHGDIEEGSVAYEKETNKSRGFGFVTYKTVEAAKRAIDDPQKLLGGRNITAKLADNYKGKVTQSQLPSSAVPVPVHMNGGAPMGYGYPQPMAAYPPASYTNPQTAAAPPYAVLPHYSYPQYGVKKDTPPPQTAMGGYPSYYMPKQ</sequence>
<organism evidence="5">
    <name type="scientific">Salvia splendens</name>
    <name type="common">Scarlet sage</name>
    <dbReference type="NCBI Taxonomy" id="180675"/>
    <lineage>
        <taxon>Eukaryota</taxon>
        <taxon>Viridiplantae</taxon>
        <taxon>Streptophyta</taxon>
        <taxon>Embryophyta</taxon>
        <taxon>Tracheophyta</taxon>
        <taxon>Spermatophyta</taxon>
        <taxon>Magnoliopsida</taxon>
        <taxon>eudicotyledons</taxon>
        <taxon>Gunneridae</taxon>
        <taxon>Pentapetalae</taxon>
        <taxon>asterids</taxon>
        <taxon>lamiids</taxon>
        <taxon>Lamiales</taxon>
        <taxon>Lamiaceae</taxon>
        <taxon>Nepetoideae</taxon>
        <taxon>Mentheae</taxon>
        <taxon>Salviinae</taxon>
        <taxon>Salvia</taxon>
        <taxon>Salvia subgen. Calosphace</taxon>
        <taxon>core Calosphace</taxon>
    </lineage>
</organism>
<dbReference type="CDD" id="cd21608">
    <property type="entry name" value="RRM2_NsCP33_like"/>
    <property type="match status" value="1"/>
</dbReference>
<dbReference type="Pfam" id="PF00076">
    <property type="entry name" value="RRM_1"/>
    <property type="match status" value="2"/>
</dbReference>
<feature type="region of interest" description="Disordered" evidence="3">
    <location>
        <begin position="328"/>
        <end position="349"/>
    </location>
</feature>
<dbReference type="AlphaFoldDB" id="A0A8X8ZQW3"/>
<protein>
    <recommendedName>
        <fullName evidence="4">RRM domain-containing protein</fullName>
    </recommendedName>
</protein>
<comment type="caution">
    <text evidence="5">The sequence shown here is derived from an EMBL/GenBank/DDBJ whole genome shotgun (WGS) entry which is preliminary data.</text>
</comment>
<dbReference type="PANTHER" id="PTHR48024">
    <property type="entry name" value="GEO13361P1-RELATED"/>
    <property type="match status" value="1"/>
</dbReference>
<dbReference type="PROSITE" id="PS50102">
    <property type="entry name" value="RRM"/>
    <property type="match status" value="2"/>
</dbReference>
<dbReference type="InterPro" id="IPR012677">
    <property type="entry name" value="Nucleotide-bd_a/b_plait_sf"/>
</dbReference>
<name>A0A8X8ZQW3_SALSN</name>
<proteinExistence type="predicted"/>
<dbReference type="InterPro" id="IPR050886">
    <property type="entry name" value="RNA-binding_reg"/>
</dbReference>
<dbReference type="Proteomes" id="UP000298416">
    <property type="component" value="Unassembled WGS sequence"/>
</dbReference>
<evidence type="ECO:0000256" key="1">
    <source>
        <dbReference type="ARBA" id="ARBA00022884"/>
    </source>
</evidence>
<dbReference type="PANTHER" id="PTHR48024:SF56">
    <property type="entry name" value="HETEROGENEOUS NUCLEAR RIBONUCLEOPROTEIN A0"/>
    <property type="match status" value="1"/>
</dbReference>
<feature type="compositionally biased region" description="Basic and acidic residues" evidence="3">
    <location>
        <begin position="1"/>
        <end position="11"/>
    </location>
</feature>
<dbReference type="EMBL" id="PNBA02000009">
    <property type="protein sequence ID" value="KAG6413623.1"/>
    <property type="molecule type" value="Genomic_DNA"/>
</dbReference>
<feature type="domain" description="RRM" evidence="4">
    <location>
        <begin position="108"/>
        <end position="183"/>
    </location>
</feature>
<keyword evidence="1 2" id="KW-0694">RNA-binding</keyword>
<evidence type="ECO:0000256" key="3">
    <source>
        <dbReference type="SAM" id="MobiDB-lite"/>
    </source>
</evidence>
<evidence type="ECO:0000313" key="5">
    <source>
        <dbReference type="EMBL" id="KAG6413623.1"/>
    </source>
</evidence>
<dbReference type="Gene3D" id="3.30.70.330">
    <property type="match status" value="2"/>
</dbReference>
<reference evidence="5" key="2">
    <citation type="submission" date="2020-08" db="EMBL/GenBank/DDBJ databases">
        <title>Plant Genome Project.</title>
        <authorList>
            <person name="Zhang R.-G."/>
        </authorList>
    </citation>
    <scope>NUCLEOTIDE SEQUENCE</scope>
    <source>
        <strain evidence="5">Huo1</strain>
        <tissue evidence="5">Leaf</tissue>
    </source>
</reference>
<dbReference type="InterPro" id="IPR000504">
    <property type="entry name" value="RRM_dom"/>
</dbReference>
<evidence type="ECO:0000313" key="6">
    <source>
        <dbReference type="Proteomes" id="UP000298416"/>
    </source>
</evidence>
<keyword evidence="6" id="KW-1185">Reference proteome</keyword>
<feature type="region of interest" description="Disordered" evidence="3">
    <location>
        <begin position="1"/>
        <end position="26"/>
    </location>
</feature>
<dbReference type="InterPro" id="IPR048289">
    <property type="entry name" value="RRM2_NsCP33-like"/>
</dbReference>
<dbReference type="SUPFAM" id="SSF54928">
    <property type="entry name" value="RNA-binding domain, RBD"/>
    <property type="match status" value="2"/>
</dbReference>
<dbReference type="GO" id="GO:0003723">
    <property type="term" value="F:RNA binding"/>
    <property type="evidence" value="ECO:0007669"/>
    <property type="project" value="UniProtKB-UniRule"/>
</dbReference>
<reference evidence="5" key="1">
    <citation type="submission" date="2018-01" db="EMBL/GenBank/DDBJ databases">
        <authorList>
            <person name="Mao J.F."/>
        </authorList>
    </citation>
    <scope>NUCLEOTIDE SEQUENCE</scope>
    <source>
        <strain evidence="5">Huo1</strain>
        <tissue evidence="5">Leaf</tissue>
    </source>
</reference>
<dbReference type="InterPro" id="IPR035979">
    <property type="entry name" value="RBD_domain_sf"/>
</dbReference>
<evidence type="ECO:0000259" key="4">
    <source>
        <dbReference type="PROSITE" id="PS50102"/>
    </source>
</evidence>
<accession>A0A8X8ZQW3</accession>
<feature type="compositionally biased region" description="Polar residues" evidence="3">
    <location>
        <begin position="15"/>
        <end position="26"/>
    </location>
</feature>
<dbReference type="SMART" id="SM00360">
    <property type="entry name" value="RRM"/>
    <property type="match status" value="2"/>
</dbReference>